<dbReference type="Proteomes" id="UP001589858">
    <property type="component" value="Unassembled WGS sequence"/>
</dbReference>
<evidence type="ECO:0000256" key="1">
    <source>
        <dbReference type="SAM" id="MobiDB-lite"/>
    </source>
</evidence>
<keyword evidence="3" id="KW-1185">Reference proteome</keyword>
<reference evidence="2 3" key="1">
    <citation type="submission" date="2024-09" db="EMBL/GenBank/DDBJ databases">
        <authorList>
            <person name="Sun Q."/>
            <person name="Mori K."/>
        </authorList>
    </citation>
    <scope>NUCLEOTIDE SEQUENCE [LARGE SCALE GENOMIC DNA]</scope>
    <source>
        <strain evidence="2 3">CICC 11035S</strain>
    </source>
</reference>
<sequence length="164" mass="17887">MTDIALAWNDETFSADLMLTAGAIASDDGMRTAILISLFTDARAPDDAELPEDGDDRRGWWGDQFAADAGPQAGTSNDPNRIGSLLWLLRRAKITNANIQLARQSAEAALAWLKRDGVVSAVTVEIEVQESEGVRRRLAIGVTLDRPNGPGRQRYDFTWDASIT</sequence>
<gene>
    <name evidence="2" type="ORF">ACFFF8_17540</name>
</gene>
<evidence type="ECO:0000313" key="3">
    <source>
        <dbReference type="Proteomes" id="UP001589858"/>
    </source>
</evidence>
<dbReference type="EMBL" id="JBHLTM010000067">
    <property type="protein sequence ID" value="MFC0686391.1"/>
    <property type="molecule type" value="Genomic_DNA"/>
</dbReference>
<organism evidence="2 3">
    <name type="scientific">Novosphingobium clariflavum</name>
    <dbReference type="NCBI Taxonomy" id="2029884"/>
    <lineage>
        <taxon>Bacteria</taxon>
        <taxon>Pseudomonadati</taxon>
        <taxon>Pseudomonadota</taxon>
        <taxon>Alphaproteobacteria</taxon>
        <taxon>Sphingomonadales</taxon>
        <taxon>Sphingomonadaceae</taxon>
        <taxon>Novosphingobium</taxon>
    </lineage>
</organism>
<name>A0ABV6SAV5_9SPHN</name>
<dbReference type="Pfam" id="PF07409">
    <property type="entry name" value="GP46"/>
    <property type="match status" value="1"/>
</dbReference>
<dbReference type="RefSeq" id="WP_267223823.1">
    <property type="nucleotide sequence ID" value="NZ_JAPCWC010000028.1"/>
</dbReference>
<accession>A0ABV6SAV5</accession>
<dbReference type="InterPro" id="IPR010877">
    <property type="entry name" value="Phage_Mu_Gp46"/>
</dbReference>
<proteinExistence type="predicted"/>
<feature type="region of interest" description="Disordered" evidence="1">
    <location>
        <begin position="46"/>
        <end position="76"/>
    </location>
</feature>
<protein>
    <submittedName>
        <fullName evidence="2">Phage GP46 family protein</fullName>
    </submittedName>
</protein>
<comment type="caution">
    <text evidence="2">The sequence shown here is derived from an EMBL/GenBank/DDBJ whole genome shotgun (WGS) entry which is preliminary data.</text>
</comment>
<evidence type="ECO:0000313" key="2">
    <source>
        <dbReference type="EMBL" id="MFC0686391.1"/>
    </source>
</evidence>